<feature type="compositionally biased region" description="Basic residues" evidence="1">
    <location>
        <begin position="255"/>
        <end position="270"/>
    </location>
</feature>
<accession>A0A6C0ARY1</accession>
<dbReference type="EMBL" id="MN740762">
    <property type="protein sequence ID" value="QHS82025.1"/>
    <property type="molecule type" value="Genomic_DNA"/>
</dbReference>
<organism evidence="2">
    <name type="scientific">viral metagenome</name>
    <dbReference type="NCBI Taxonomy" id="1070528"/>
    <lineage>
        <taxon>unclassified sequences</taxon>
        <taxon>metagenomes</taxon>
        <taxon>organismal metagenomes</taxon>
    </lineage>
</organism>
<dbReference type="AlphaFoldDB" id="A0A6C0ARY1"/>
<feature type="region of interest" description="Disordered" evidence="1">
    <location>
        <begin position="243"/>
        <end position="270"/>
    </location>
</feature>
<evidence type="ECO:0000313" key="2">
    <source>
        <dbReference type="EMBL" id="QHS82025.1"/>
    </source>
</evidence>
<sequence>MQKNIQFNKLIEEIPEYYKSTTSSNDGSASISLTEEPLYPSYKTYETKKPVDPYSSKRGKEKQLHWNEECKENCKTSCFNTSGSQCEVCLDNCIANLSKDYKREIKKTSELKSSIDDEQRDPEFMKEINKIVDLLNSIGYPNSSNIKEKLIQIRYNNEHWEFYFDSVTSILNDLITRYNSTRTFGLMKNKARLHRRIDQLFKILDSKTSDLVMYNEEQIYKDLLSVKGGKTRKLKKNRKKYSVKKGNCKIVSNKTRSKKDRAKTKSIKLK</sequence>
<reference evidence="2" key="1">
    <citation type="journal article" date="2020" name="Nature">
        <title>Giant virus diversity and host interactions through global metagenomics.</title>
        <authorList>
            <person name="Schulz F."/>
            <person name="Roux S."/>
            <person name="Paez-Espino D."/>
            <person name="Jungbluth S."/>
            <person name="Walsh D.A."/>
            <person name="Denef V.J."/>
            <person name="McMahon K.D."/>
            <person name="Konstantinidis K.T."/>
            <person name="Eloe-Fadrosh E.A."/>
            <person name="Kyrpides N.C."/>
            <person name="Woyke T."/>
        </authorList>
    </citation>
    <scope>NUCLEOTIDE SEQUENCE</scope>
    <source>
        <strain evidence="2">GVMAG-S-1101165-79</strain>
    </source>
</reference>
<proteinExistence type="predicted"/>
<name>A0A6C0ARY1_9ZZZZ</name>
<evidence type="ECO:0000256" key="1">
    <source>
        <dbReference type="SAM" id="MobiDB-lite"/>
    </source>
</evidence>
<protein>
    <submittedName>
        <fullName evidence="2">Uncharacterized protein</fullName>
    </submittedName>
</protein>